<name>A0A1U7NMJ1_9FIRM</name>
<evidence type="ECO:0000313" key="7">
    <source>
        <dbReference type="Proteomes" id="UP000186705"/>
    </source>
</evidence>
<organism evidence="6 7">
    <name type="scientific">Dubosiella newyorkensis</name>
    <dbReference type="NCBI Taxonomy" id="1862672"/>
    <lineage>
        <taxon>Bacteria</taxon>
        <taxon>Bacillati</taxon>
        <taxon>Bacillota</taxon>
        <taxon>Erysipelotrichia</taxon>
        <taxon>Erysipelotrichales</taxon>
        <taxon>Erysipelotrichaceae</taxon>
        <taxon>Dubosiella</taxon>
    </lineage>
</organism>
<keyword evidence="2 4" id="KW-0547">Nucleotide-binding</keyword>
<dbReference type="AlphaFoldDB" id="A0A1U7NMJ1"/>
<dbReference type="GeneID" id="78275594"/>
<keyword evidence="7" id="KW-1185">Reference proteome</keyword>
<evidence type="ECO:0000256" key="2">
    <source>
        <dbReference type="ARBA" id="ARBA00022741"/>
    </source>
</evidence>
<feature type="domain" description="ATP-grasp" evidence="5">
    <location>
        <begin position="118"/>
        <end position="308"/>
    </location>
</feature>
<dbReference type="EMBL" id="MPKA01000065">
    <property type="protein sequence ID" value="OLU46415.1"/>
    <property type="molecule type" value="Genomic_DNA"/>
</dbReference>
<dbReference type="STRING" id="1862672.BO225_06510"/>
<dbReference type="OrthoDB" id="24041at2"/>
<dbReference type="SUPFAM" id="SSF56059">
    <property type="entry name" value="Glutathione synthetase ATP-binding domain-like"/>
    <property type="match status" value="1"/>
</dbReference>
<comment type="caution">
    <text evidence="6">The sequence shown here is derived from an EMBL/GenBank/DDBJ whole genome shotgun (WGS) entry which is preliminary data.</text>
</comment>
<dbReference type="Gene3D" id="3.30.470.20">
    <property type="entry name" value="ATP-grasp fold, B domain"/>
    <property type="match status" value="1"/>
</dbReference>
<dbReference type="PANTHER" id="PTHR43585:SF2">
    <property type="entry name" value="ATP-GRASP ENZYME FSQD"/>
    <property type="match status" value="1"/>
</dbReference>
<dbReference type="InterPro" id="IPR052032">
    <property type="entry name" value="ATP-dep_AA_Ligase"/>
</dbReference>
<dbReference type="Gene3D" id="3.40.50.20">
    <property type="match status" value="1"/>
</dbReference>
<dbReference type="PANTHER" id="PTHR43585">
    <property type="entry name" value="FUMIPYRROLE BIOSYNTHESIS PROTEIN C"/>
    <property type="match status" value="1"/>
</dbReference>
<dbReference type="GO" id="GO:0005524">
    <property type="term" value="F:ATP binding"/>
    <property type="evidence" value="ECO:0007669"/>
    <property type="project" value="UniProtKB-UniRule"/>
</dbReference>
<evidence type="ECO:0000259" key="5">
    <source>
        <dbReference type="PROSITE" id="PS50975"/>
    </source>
</evidence>
<dbReference type="Pfam" id="PF13535">
    <property type="entry name" value="ATP-grasp_4"/>
    <property type="match status" value="1"/>
</dbReference>
<keyword evidence="3 4" id="KW-0067">ATP-binding</keyword>
<evidence type="ECO:0000256" key="3">
    <source>
        <dbReference type="ARBA" id="ARBA00022840"/>
    </source>
</evidence>
<dbReference type="Proteomes" id="UP000186705">
    <property type="component" value="Unassembled WGS sequence"/>
</dbReference>
<dbReference type="RefSeq" id="WP_076341463.1">
    <property type="nucleotide sequence ID" value="NZ_CAPDDE010000056.1"/>
</dbReference>
<dbReference type="GO" id="GO:0046872">
    <property type="term" value="F:metal ion binding"/>
    <property type="evidence" value="ECO:0007669"/>
    <property type="project" value="InterPro"/>
</dbReference>
<evidence type="ECO:0000256" key="4">
    <source>
        <dbReference type="PROSITE-ProRule" id="PRU00409"/>
    </source>
</evidence>
<dbReference type="InterPro" id="IPR013815">
    <property type="entry name" value="ATP_grasp_subdomain_1"/>
</dbReference>
<gene>
    <name evidence="6" type="ORF">BO225_06510</name>
</gene>
<dbReference type="InterPro" id="IPR011761">
    <property type="entry name" value="ATP-grasp"/>
</dbReference>
<dbReference type="PROSITE" id="PS50975">
    <property type="entry name" value="ATP_GRASP"/>
    <property type="match status" value="1"/>
</dbReference>
<reference evidence="6 7" key="1">
    <citation type="submission" date="2016-11" db="EMBL/GenBank/DDBJ databases">
        <title>Description of two novel members of the family Erysipelotrichaceae: Ileibacterium lipovorans gen. nov., sp. nov. and Dubosiella newyorkensis, gen. nov., sp. nov.</title>
        <authorList>
            <person name="Cox L.M."/>
            <person name="Sohn J."/>
            <person name="Tyrrell K.L."/>
            <person name="Citron D.M."/>
            <person name="Lawson P.A."/>
            <person name="Patel N.B."/>
            <person name="Iizumi T."/>
            <person name="Perez-Perez G.I."/>
            <person name="Goldstein E.J."/>
            <person name="Blaser M.J."/>
        </authorList>
    </citation>
    <scope>NUCLEOTIDE SEQUENCE [LARGE SCALE GENOMIC DNA]</scope>
    <source>
        <strain evidence="6 7">NYU-BL-A4</strain>
    </source>
</reference>
<sequence length="390" mass="45616">MNFIYISPQFPKTNWYFCDRLSKNGVRVLGIGDTPYDQLDPLLKNALVEYYYVPSMESYADMYRAVAYYAFKYGRIDWIESNNEYWLEQDAKLREDFNVKTGVQPNHIDYFKSKYKMKEKYREANIPSAASIRYTDLETAKKWADSIGYPLIVKPETGVGASDVFKLKNEDDLRSFDANKPQEEYVLEEFIEGDIVSYDAIVNDKGEPIFESMTYWPPSIADIVNQDLDLAYYVSPELDPELKTLAQNAIQAFHAYSRFIHLEFFKTKRKNTYYGLEVNMRPAGGYTPDMMNFAHSVDVYQIYADMVTKKQPVANQEASQSYCVYASQKDGKPYLHSHDKILERYKDKLVMCERMPEMMVRTMGNQMYTVKLDTREEKDAFIQYVLDQAE</sequence>
<dbReference type="Gene3D" id="3.30.1490.20">
    <property type="entry name" value="ATP-grasp fold, A domain"/>
    <property type="match status" value="1"/>
</dbReference>
<dbReference type="GO" id="GO:0016874">
    <property type="term" value="F:ligase activity"/>
    <property type="evidence" value="ECO:0007669"/>
    <property type="project" value="UniProtKB-KW"/>
</dbReference>
<keyword evidence="1" id="KW-0436">Ligase</keyword>
<proteinExistence type="predicted"/>
<protein>
    <submittedName>
        <fullName evidence="6">Carbamoylphosphate synthase large subunit</fullName>
    </submittedName>
</protein>
<evidence type="ECO:0000313" key="6">
    <source>
        <dbReference type="EMBL" id="OLU46415.1"/>
    </source>
</evidence>
<accession>A0A1U7NMJ1</accession>
<evidence type="ECO:0000256" key="1">
    <source>
        <dbReference type="ARBA" id="ARBA00022598"/>
    </source>
</evidence>